<dbReference type="InterPro" id="IPR009100">
    <property type="entry name" value="AcylCoA_DH/oxidase_NM_dom_sf"/>
</dbReference>
<dbReference type="Proteomes" id="UP000017175">
    <property type="component" value="Chromosome"/>
</dbReference>
<dbReference type="InterPro" id="IPR024674">
    <property type="entry name" value="HpaB/PvcC/4-BUDH_N"/>
</dbReference>
<dbReference type="InterPro" id="IPR036250">
    <property type="entry name" value="AcylCo_DH-like_C"/>
</dbReference>
<keyword evidence="3" id="KW-0560">Oxidoreductase</keyword>
<gene>
    <name evidence="7" type="ORF">B723_16675</name>
</gene>
<protein>
    <submittedName>
        <fullName evidence="7">Aromatic ring hydroxylase</fullName>
    </submittedName>
</protein>
<evidence type="ECO:0000256" key="4">
    <source>
        <dbReference type="PIRSR" id="PIRSR000331-2"/>
    </source>
</evidence>
<dbReference type="InterPro" id="IPR046373">
    <property type="entry name" value="Acyl-CoA_Oxase/DH_mid-dom_sf"/>
</dbReference>
<evidence type="ECO:0000259" key="6">
    <source>
        <dbReference type="Pfam" id="PF11794"/>
    </source>
</evidence>
<keyword evidence="2 4" id="KW-0274">FAD</keyword>
<feature type="binding site" evidence="4">
    <location>
        <begin position="164"/>
        <end position="166"/>
    </location>
    <ligand>
        <name>FAD</name>
        <dbReference type="ChEBI" id="CHEBI:57692"/>
    </ligand>
</feature>
<evidence type="ECO:0000256" key="3">
    <source>
        <dbReference type="ARBA" id="ARBA00023002"/>
    </source>
</evidence>
<dbReference type="Gene3D" id="2.40.110.10">
    <property type="entry name" value="Butyryl-CoA Dehydrogenase, subunit A, domain 2"/>
    <property type="match status" value="1"/>
</dbReference>
<proteinExistence type="predicted"/>
<keyword evidence="1" id="KW-0285">Flavoprotein</keyword>
<dbReference type="InterPro" id="IPR004925">
    <property type="entry name" value="HpaB/PvcC/4-BUDH"/>
</dbReference>
<organism evidence="7 8">
    <name type="scientific">Pseudomonas fluorescens NCIMB 11764</name>
    <dbReference type="NCBI Taxonomy" id="1221522"/>
    <lineage>
        <taxon>Bacteria</taxon>
        <taxon>Pseudomonadati</taxon>
        <taxon>Pseudomonadota</taxon>
        <taxon>Gammaproteobacteria</taxon>
        <taxon>Pseudomonadales</taxon>
        <taxon>Pseudomonadaceae</taxon>
        <taxon>Pseudomonas</taxon>
    </lineage>
</organism>
<dbReference type="Pfam" id="PF03241">
    <property type="entry name" value="HpaB"/>
    <property type="match status" value="1"/>
</dbReference>
<evidence type="ECO:0000256" key="1">
    <source>
        <dbReference type="ARBA" id="ARBA00022630"/>
    </source>
</evidence>
<evidence type="ECO:0000313" key="7">
    <source>
        <dbReference type="EMBL" id="AKV07956.1"/>
    </source>
</evidence>
<dbReference type="Gene3D" id="1.10.3140.10">
    <property type="entry name" value="4-hydroxybutyryl-coa dehydratase, domain 1"/>
    <property type="match status" value="1"/>
</dbReference>
<sequence>MENNANKKPMAMSGARNGVRNGADYIASLQDGRSVWIDGERIKDVTVDRRFRGAIQSIADLYDIQCDPALQDKMTFESPTSGARVGRSFMLPRSADDLRLRREMMKTWMDAVGGMMGRTPDFLNVMVSAHASAHELFAAGGEQFGQNILKYHEFIRENDLALTHSLVSPDIDKRLQMFEQPGDMVMRVVRESDAGIYVSGARSVATLGPLANEVLIMPAAAKFPLVADAEAYAVGFAAPIDTPGMKMICRPSLPAKGRFANDPLTGRMDEMDAVLWFEEAFIPWERVFMYRSIKAVESAMKSPSGPHGSHQSATRSLAKMEFLLGIAYNLTEVNHSRFPNVMVQLSELVAYVETLRAMIRVAEIDCVPGPGGTVVPYEQPLNVVRAQYPAMHARALEILQLLGAGNVVVAPTVEDLYSENGPAIERYCAGADIPAERKMQLLRLAWDASCSSFAGRQNLYEKFFSGDPWRNAQMRGERYPGAREAQDRVWAFLDRNSEWDQRINGQ</sequence>
<dbReference type="InterPro" id="IPR024719">
    <property type="entry name" value="HpaB/PvcC/4-BUDH_C"/>
</dbReference>
<accession>A0A0K1QQD3</accession>
<name>A0A0K1QQD3_PSEFL</name>
<feature type="domain" description="HpaB/PvcC/4-BUDH N-terminal" evidence="6">
    <location>
        <begin position="22"/>
        <end position="289"/>
    </location>
</feature>
<evidence type="ECO:0000256" key="2">
    <source>
        <dbReference type="ARBA" id="ARBA00022827"/>
    </source>
</evidence>
<feature type="binding site" evidence="4">
    <location>
        <position position="206"/>
    </location>
    <ligand>
        <name>FAD</name>
        <dbReference type="ChEBI" id="CHEBI:57692"/>
    </ligand>
</feature>
<dbReference type="PANTHER" id="PTHR36117:SF3">
    <property type="entry name" value="4-HYDROXYPHENYLACETATE 3-MONOOXYGENASE-RELATED"/>
    <property type="match status" value="1"/>
</dbReference>
<dbReference type="AlphaFoldDB" id="A0A0K1QQD3"/>
<dbReference type="PANTHER" id="PTHR36117">
    <property type="entry name" value="4-HYDROXYPHENYLACETATE 3-MONOOXYGENASE-RELATED"/>
    <property type="match status" value="1"/>
</dbReference>
<dbReference type="Pfam" id="PF11794">
    <property type="entry name" value="HpaB_N"/>
    <property type="match status" value="1"/>
</dbReference>
<reference evidence="7 8" key="1">
    <citation type="journal article" date="2012" name="J. Bacteriol.">
        <title>Draft genome sequence of the cyanide-utilizing bacterium Pseudomonas fluorescens strain NCIMB 11764.</title>
        <authorList>
            <person name="Vilo C.A."/>
            <person name="Benedik M.J."/>
            <person name="Kunz D.A."/>
            <person name="Dong Q."/>
        </authorList>
    </citation>
    <scope>NUCLEOTIDE SEQUENCE [LARGE SCALE GENOMIC DNA]</scope>
    <source>
        <strain evidence="7 8">NCIMB 11764</strain>
    </source>
</reference>
<dbReference type="Gene3D" id="1.20.140.10">
    <property type="entry name" value="Butyryl-CoA Dehydrogenase, subunit A, domain 3"/>
    <property type="match status" value="1"/>
</dbReference>
<evidence type="ECO:0000259" key="5">
    <source>
        <dbReference type="Pfam" id="PF03241"/>
    </source>
</evidence>
<feature type="binding site" evidence="4">
    <location>
        <begin position="467"/>
        <end position="470"/>
    </location>
    <ligand>
        <name>FAD</name>
        <dbReference type="ChEBI" id="CHEBI:57692"/>
    </ligand>
</feature>
<dbReference type="PIRSF" id="PIRSF000331">
    <property type="entry name" value="HpaA_HpaB"/>
    <property type="match status" value="1"/>
</dbReference>
<evidence type="ECO:0000313" key="8">
    <source>
        <dbReference type="Proteomes" id="UP000017175"/>
    </source>
</evidence>
<dbReference type="EMBL" id="CP010945">
    <property type="protein sequence ID" value="AKV07956.1"/>
    <property type="molecule type" value="Genomic_DNA"/>
</dbReference>
<dbReference type="RefSeq" id="WP_017337763.1">
    <property type="nucleotide sequence ID" value="NZ_CP010945.1"/>
</dbReference>
<dbReference type="SUPFAM" id="SSF47203">
    <property type="entry name" value="Acyl-CoA dehydrogenase C-terminal domain-like"/>
    <property type="match status" value="1"/>
</dbReference>
<feature type="domain" description="HpaB/PvcC/4-BUDH C-terminal" evidence="5">
    <location>
        <begin position="300"/>
        <end position="493"/>
    </location>
</feature>
<dbReference type="OrthoDB" id="7233724at2"/>
<dbReference type="eggNOG" id="COG2368">
    <property type="taxonomic scope" value="Bacteria"/>
</dbReference>
<dbReference type="SUPFAM" id="SSF56645">
    <property type="entry name" value="Acyl-CoA dehydrogenase NM domain-like"/>
    <property type="match status" value="1"/>
</dbReference>
<dbReference type="GO" id="GO:0016627">
    <property type="term" value="F:oxidoreductase activity, acting on the CH-CH group of donors"/>
    <property type="evidence" value="ECO:0007669"/>
    <property type="project" value="InterPro"/>
</dbReference>